<dbReference type="Gene3D" id="1.10.3730.10">
    <property type="entry name" value="ProC C-terminal domain-like"/>
    <property type="match status" value="1"/>
</dbReference>
<dbReference type="InterPro" id="IPR053790">
    <property type="entry name" value="P5CR-like_CS"/>
</dbReference>
<organism evidence="3">
    <name type="scientific">plant metagenome</name>
    <dbReference type="NCBI Taxonomy" id="1297885"/>
    <lineage>
        <taxon>unclassified sequences</taxon>
        <taxon>metagenomes</taxon>
        <taxon>organismal metagenomes</taxon>
    </lineage>
</organism>
<sequence length="59" mass="6284">MLDESGESAADLRQRVTSPGGTTQAALSSFERDGFAVIVERALEAAWNRSVELSSQLDG</sequence>
<proteinExistence type="predicted"/>
<evidence type="ECO:0000259" key="2">
    <source>
        <dbReference type="Pfam" id="PF14748"/>
    </source>
</evidence>
<name>A0A484Q0Y6_9ZZZZ</name>
<dbReference type="Pfam" id="PF14748">
    <property type="entry name" value="P5CR_dimer"/>
    <property type="match status" value="1"/>
</dbReference>
<keyword evidence="3" id="KW-0560">Oxidoreductase</keyword>
<dbReference type="AlphaFoldDB" id="A0A484Q0Y6"/>
<feature type="compositionally biased region" description="Polar residues" evidence="1">
    <location>
        <begin position="15"/>
        <end position="25"/>
    </location>
</feature>
<feature type="domain" description="Pyrroline-5-carboxylate reductase dimerisation" evidence="2">
    <location>
        <begin position="1"/>
        <end position="53"/>
    </location>
</feature>
<evidence type="ECO:0000313" key="3">
    <source>
        <dbReference type="EMBL" id="VFR31942.1"/>
    </source>
</evidence>
<dbReference type="PROSITE" id="PS00521">
    <property type="entry name" value="P5CR"/>
    <property type="match status" value="1"/>
</dbReference>
<dbReference type="InterPro" id="IPR008927">
    <property type="entry name" value="6-PGluconate_DH-like_C_sf"/>
</dbReference>
<feature type="region of interest" description="Disordered" evidence="1">
    <location>
        <begin position="1"/>
        <end position="25"/>
    </location>
</feature>
<dbReference type="EC" id="1.5.1.2" evidence="3"/>
<protein>
    <submittedName>
        <fullName evidence="3">Pyrroline-5-carboxylate reductase</fullName>
        <ecNumber evidence="3">1.5.1.2</ecNumber>
    </submittedName>
</protein>
<gene>
    <name evidence="3" type="ORF">ANK1_4040</name>
    <name evidence="4" type="ORF">ANK2_4041</name>
</gene>
<dbReference type="GO" id="GO:0004735">
    <property type="term" value="F:pyrroline-5-carboxylate reductase activity"/>
    <property type="evidence" value="ECO:0007669"/>
    <property type="project" value="UniProtKB-EC"/>
</dbReference>
<dbReference type="InterPro" id="IPR029036">
    <property type="entry name" value="P5CR_dimer"/>
</dbReference>
<dbReference type="EMBL" id="CAADIA010000006">
    <property type="protein sequence ID" value="VFR31942.1"/>
    <property type="molecule type" value="Genomic_DNA"/>
</dbReference>
<dbReference type="EMBL" id="CAADIF010000005">
    <property type="protein sequence ID" value="VFR60779.1"/>
    <property type="molecule type" value="Genomic_DNA"/>
</dbReference>
<reference evidence="3" key="1">
    <citation type="submission" date="2019-03" db="EMBL/GenBank/DDBJ databases">
        <authorList>
            <person name="Danneels B."/>
        </authorList>
    </citation>
    <scope>NUCLEOTIDE SEQUENCE</scope>
</reference>
<accession>A0A484Q0Y6</accession>
<evidence type="ECO:0000256" key="1">
    <source>
        <dbReference type="SAM" id="MobiDB-lite"/>
    </source>
</evidence>
<evidence type="ECO:0000313" key="4">
    <source>
        <dbReference type="EMBL" id="VFR60779.1"/>
    </source>
</evidence>
<dbReference type="SUPFAM" id="SSF48179">
    <property type="entry name" value="6-phosphogluconate dehydrogenase C-terminal domain-like"/>
    <property type="match status" value="1"/>
</dbReference>